<protein>
    <submittedName>
        <fullName evidence="2">Uncharacterized protein</fullName>
    </submittedName>
</protein>
<gene>
    <name evidence="2" type="ORF">AMAG_17955</name>
</gene>
<feature type="region of interest" description="Disordered" evidence="1">
    <location>
        <begin position="237"/>
        <end position="270"/>
    </location>
</feature>
<name>A0A0L0S2T5_ALLM3</name>
<organism evidence="2 3">
    <name type="scientific">Allomyces macrogynus (strain ATCC 38327)</name>
    <name type="common">Allomyces javanicus var. macrogynus</name>
    <dbReference type="NCBI Taxonomy" id="578462"/>
    <lineage>
        <taxon>Eukaryota</taxon>
        <taxon>Fungi</taxon>
        <taxon>Fungi incertae sedis</taxon>
        <taxon>Blastocladiomycota</taxon>
        <taxon>Blastocladiomycetes</taxon>
        <taxon>Blastocladiales</taxon>
        <taxon>Blastocladiaceae</taxon>
        <taxon>Allomyces</taxon>
    </lineage>
</organism>
<keyword evidence="3" id="KW-1185">Reference proteome</keyword>
<evidence type="ECO:0000313" key="2">
    <source>
        <dbReference type="EMBL" id="KNE56715.1"/>
    </source>
</evidence>
<accession>A0A0L0S2T5</accession>
<sequence length="270" mass="29388">MLAQVAEALNQLPAYNLALHDVQDAAFASKMGIILTRTKLNPTEVAKLVADLRVALVPVVDAEAERLILASACVPEAARSVLAAKLDDAQMAKVTERANSSARPDPVANDGWWLDLETLPEMVRGWVVDGNVHSVDVDHGVQVREGVARKWVRDVRRSAVDVVRKVKVSRSWPLWQCTSCLGLTLAPDPNRESLTADAFRTAHAPEVWAPWSLAYMHACPCGGAWWSLAALEPYVDSDSDEDEIDSDPRVRKVPTSARPGTSTAAAVRGR</sequence>
<dbReference type="Proteomes" id="UP000054350">
    <property type="component" value="Unassembled WGS sequence"/>
</dbReference>
<reference evidence="2 3" key="1">
    <citation type="submission" date="2009-11" db="EMBL/GenBank/DDBJ databases">
        <title>Annotation of Allomyces macrogynus ATCC 38327.</title>
        <authorList>
            <consortium name="The Broad Institute Genome Sequencing Platform"/>
            <person name="Russ C."/>
            <person name="Cuomo C."/>
            <person name="Burger G."/>
            <person name="Gray M.W."/>
            <person name="Holland P.W.H."/>
            <person name="King N."/>
            <person name="Lang F.B.F."/>
            <person name="Roger A.J."/>
            <person name="Ruiz-Trillo I."/>
            <person name="Young S.K."/>
            <person name="Zeng Q."/>
            <person name="Gargeya S."/>
            <person name="Fitzgerald M."/>
            <person name="Haas B."/>
            <person name="Abouelleil A."/>
            <person name="Alvarado L."/>
            <person name="Arachchi H.M."/>
            <person name="Berlin A."/>
            <person name="Chapman S.B."/>
            <person name="Gearin G."/>
            <person name="Goldberg J."/>
            <person name="Griggs A."/>
            <person name="Gujja S."/>
            <person name="Hansen M."/>
            <person name="Heiman D."/>
            <person name="Howarth C."/>
            <person name="Larimer J."/>
            <person name="Lui A."/>
            <person name="MacDonald P.J.P."/>
            <person name="McCowen C."/>
            <person name="Montmayeur A."/>
            <person name="Murphy C."/>
            <person name="Neiman D."/>
            <person name="Pearson M."/>
            <person name="Priest M."/>
            <person name="Roberts A."/>
            <person name="Saif S."/>
            <person name="Shea T."/>
            <person name="Sisk P."/>
            <person name="Stolte C."/>
            <person name="Sykes S."/>
            <person name="Wortman J."/>
            <person name="Nusbaum C."/>
            <person name="Birren B."/>
        </authorList>
    </citation>
    <scope>NUCLEOTIDE SEQUENCE [LARGE SCALE GENOMIC DNA]</scope>
    <source>
        <strain evidence="2 3">ATCC 38327</strain>
    </source>
</reference>
<evidence type="ECO:0000256" key="1">
    <source>
        <dbReference type="SAM" id="MobiDB-lite"/>
    </source>
</evidence>
<proteinExistence type="predicted"/>
<dbReference type="EMBL" id="GG745330">
    <property type="protein sequence ID" value="KNE56715.1"/>
    <property type="molecule type" value="Genomic_DNA"/>
</dbReference>
<dbReference type="AlphaFoldDB" id="A0A0L0S2T5"/>
<reference evidence="3" key="2">
    <citation type="submission" date="2009-11" db="EMBL/GenBank/DDBJ databases">
        <title>The Genome Sequence of Allomyces macrogynus strain ATCC 38327.</title>
        <authorList>
            <consortium name="The Broad Institute Genome Sequencing Platform"/>
            <person name="Russ C."/>
            <person name="Cuomo C."/>
            <person name="Shea T."/>
            <person name="Young S.K."/>
            <person name="Zeng Q."/>
            <person name="Koehrsen M."/>
            <person name="Haas B."/>
            <person name="Borodovsky M."/>
            <person name="Guigo R."/>
            <person name="Alvarado L."/>
            <person name="Berlin A."/>
            <person name="Borenstein D."/>
            <person name="Chen Z."/>
            <person name="Engels R."/>
            <person name="Freedman E."/>
            <person name="Gellesch M."/>
            <person name="Goldberg J."/>
            <person name="Griggs A."/>
            <person name="Gujja S."/>
            <person name="Heiman D."/>
            <person name="Hepburn T."/>
            <person name="Howarth C."/>
            <person name="Jen D."/>
            <person name="Larson L."/>
            <person name="Lewis B."/>
            <person name="Mehta T."/>
            <person name="Park D."/>
            <person name="Pearson M."/>
            <person name="Roberts A."/>
            <person name="Saif S."/>
            <person name="Shenoy N."/>
            <person name="Sisk P."/>
            <person name="Stolte C."/>
            <person name="Sykes S."/>
            <person name="Walk T."/>
            <person name="White J."/>
            <person name="Yandava C."/>
            <person name="Burger G."/>
            <person name="Gray M.W."/>
            <person name="Holland P.W.H."/>
            <person name="King N."/>
            <person name="Lang F.B.F."/>
            <person name="Roger A.J."/>
            <person name="Ruiz-Trillo I."/>
            <person name="Lander E."/>
            <person name="Nusbaum C."/>
        </authorList>
    </citation>
    <scope>NUCLEOTIDE SEQUENCE [LARGE SCALE GENOMIC DNA]</scope>
    <source>
        <strain evidence="3">ATCC 38327</strain>
    </source>
</reference>
<dbReference type="VEuPathDB" id="FungiDB:AMAG_17955"/>
<evidence type="ECO:0000313" key="3">
    <source>
        <dbReference type="Proteomes" id="UP000054350"/>
    </source>
</evidence>